<gene>
    <name evidence="2" type="ORF">PIB30_040783</name>
</gene>
<organism evidence="2 3">
    <name type="scientific">Stylosanthes scabra</name>
    <dbReference type="NCBI Taxonomy" id="79078"/>
    <lineage>
        <taxon>Eukaryota</taxon>
        <taxon>Viridiplantae</taxon>
        <taxon>Streptophyta</taxon>
        <taxon>Embryophyta</taxon>
        <taxon>Tracheophyta</taxon>
        <taxon>Spermatophyta</taxon>
        <taxon>Magnoliopsida</taxon>
        <taxon>eudicotyledons</taxon>
        <taxon>Gunneridae</taxon>
        <taxon>Pentapetalae</taxon>
        <taxon>rosids</taxon>
        <taxon>fabids</taxon>
        <taxon>Fabales</taxon>
        <taxon>Fabaceae</taxon>
        <taxon>Papilionoideae</taxon>
        <taxon>50 kb inversion clade</taxon>
        <taxon>dalbergioids sensu lato</taxon>
        <taxon>Dalbergieae</taxon>
        <taxon>Pterocarpus clade</taxon>
        <taxon>Stylosanthes</taxon>
    </lineage>
</organism>
<feature type="region of interest" description="Disordered" evidence="1">
    <location>
        <begin position="280"/>
        <end position="313"/>
    </location>
</feature>
<evidence type="ECO:0000256" key="1">
    <source>
        <dbReference type="SAM" id="MobiDB-lite"/>
    </source>
</evidence>
<protein>
    <submittedName>
        <fullName evidence="2">Uncharacterized protein</fullName>
    </submittedName>
</protein>
<evidence type="ECO:0000313" key="2">
    <source>
        <dbReference type="EMBL" id="MED6110211.1"/>
    </source>
</evidence>
<comment type="caution">
    <text evidence="2">The sequence shown here is derived from an EMBL/GenBank/DDBJ whole genome shotgun (WGS) entry which is preliminary data.</text>
</comment>
<proteinExistence type="predicted"/>
<sequence length="424" mass="48069">MKGDLNVGKESIEGVQGSGELHSLVRGRRVQPSVRARSVRMGENGFGRIASVRAGHRYGHLGPVVATYAFSVISWLVKLKERFQRPIFLKEYRSGPVLYIYQYHPIWDRYWVDFNIALSGVGTGLFHAYKRSYIEWSSHVPQNTPIAQDMFHFIVYVNGAIIQGENGVSFQSDAPLMFRNTRVNILYELKQVILSHLASDGPREIRRLAYRFQAVTPDDRLEYRPSWLSEDRHVWITFEVHRRIMQDRLMEFLAEVRHVGGSSGFCPYQLPAVPAPINIVPPDYNSGDDSDYDDESSGHSTDEDEMVLNTPAGGPRLVLPAPKPIPALSDVPSFFQQLDIDVRHVVDPSMESVAVEYNTDGGVEFMVGHRMLNRKAVLTAVKNYRRPRLRPAPSTSSPPPTSILKLQGDQNLLIWVRENENLSK</sequence>
<name>A0ABU6QFH0_9FABA</name>
<evidence type="ECO:0000313" key="3">
    <source>
        <dbReference type="Proteomes" id="UP001341840"/>
    </source>
</evidence>
<reference evidence="2 3" key="1">
    <citation type="journal article" date="2023" name="Plants (Basel)">
        <title>Bridging the Gap: Combining Genomics and Transcriptomics Approaches to Understand Stylosanthes scabra, an Orphan Legume from the Brazilian Caatinga.</title>
        <authorList>
            <person name="Ferreira-Neto J.R.C."/>
            <person name="da Silva M.D."/>
            <person name="Binneck E."/>
            <person name="de Melo N.F."/>
            <person name="da Silva R.H."/>
            <person name="de Melo A.L.T.M."/>
            <person name="Pandolfi V."/>
            <person name="Bustamante F.O."/>
            <person name="Brasileiro-Vidal A.C."/>
            <person name="Benko-Iseppon A.M."/>
        </authorList>
    </citation>
    <scope>NUCLEOTIDE SEQUENCE [LARGE SCALE GENOMIC DNA]</scope>
    <source>
        <tissue evidence="2">Leaves</tissue>
    </source>
</reference>
<feature type="compositionally biased region" description="Acidic residues" evidence="1">
    <location>
        <begin position="286"/>
        <end position="295"/>
    </location>
</feature>
<keyword evidence="3" id="KW-1185">Reference proteome</keyword>
<accession>A0ABU6QFH0</accession>
<dbReference type="EMBL" id="JASCZI010000222">
    <property type="protein sequence ID" value="MED6110211.1"/>
    <property type="molecule type" value="Genomic_DNA"/>
</dbReference>
<dbReference type="Proteomes" id="UP001341840">
    <property type="component" value="Unassembled WGS sequence"/>
</dbReference>